<comment type="similarity">
    <text evidence="1 2">Belongs to the anti-sigma-factor antagonist family.</text>
</comment>
<evidence type="ECO:0000259" key="3">
    <source>
        <dbReference type="PROSITE" id="PS50801"/>
    </source>
</evidence>
<feature type="domain" description="STAS" evidence="3">
    <location>
        <begin position="1"/>
        <end position="111"/>
    </location>
</feature>
<keyword evidence="5" id="KW-1185">Reference proteome</keyword>
<evidence type="ECO:0000313" key="5">
    <source>
        <dbReference type="Proteomes" id="UP000223759"/>
    </source>
</evidence>
<reference evidence="4 5" key="1">
    <citation type="submission" date="2017-01" db="EMBL/GenBank/DDBJ databases">
        <authorList>
            <person name="Mah S.A."/>
            <person name="Swanson W.J."/>
            <person name="Moy G.W."/>
            <person name="Vacquier V.D."/>
        </authorList>
    </citation>
    <scope>NUCLEOTIDE SEQUENCE [LARGE SCALE GENOMIC DNA]</scope>
    <source>
        <strain evidence="4 5">M9</strain>
    </source>
</reference>
<dbReference type="PROSITE" id="PS50801">
    <property type="entry name" value="STAS"/>
    <property type="match status" value="1"/>
</dbReference>
<evidence type="ECO:0000256" key="1">
    <source>
        <dbReference type="ARBA" id="ARBA00009013"/>
    </source>
</evidence>
<dbReference type="InterPro" id="IPR003658">
    <property type="entry name" value="Anti-sigma_ant"/>
</dbReference>
<dbReference type="SUPFAM" id="SSF52091">
    <property type="entry name" value="SpoIIaa-like"/>
    <property type="match status" value="1"/>
</dbReference>
<dbReference type="PANTHER" id="PTHR33495">
    <property type="entry name" value="ANTI-SIGMA FACTOR ANTAGONIST TM_1081-RELATED-RELATED"/>
    <property type="match status" value="1"/>
</dbReference>
<dbReference type="InterPro" id="IPR002645">
    <property type="entry name" value="STAS_dom"/>
</dbReference>
<dbReference type="Pfam" id="PF01740">
    <property type="entry name" value="STAS"/>
    <property type="match status" value="1"/>
</dbReference>
<proteinExistence type="inferred from homology"/>
<dbReference type="AlphaFoldDB" id="A0A1R3W626"/>
<accession>A0A1R3W626</accession>
<dbReference type="NCBIfam" id="TIGR00377">
    <property type="entry name" value="ant_ant_sig"/>
    <property type="match status" value="1"/>
</dbReference>
<dbReference type="Gene3D" id="3.30.750.24">
    <property type="entry name" value="STAS domain"/>
    <property type="match status" value="1"/>
</dbReference>
<dbReference type="PANTHER" id="PTHR33495:SF2">
    <property type="entry name" value="ANTI-SIGMA FACTOR ANTAGONIST TM_1081-RELATED"/>
    <property type="match status" value="1"/>
</dbReference>
<dbReference type="Proteomes" id="UP000223759">
    <property type="component" value="Unassembled WGS sequence"/>
</dbReference>
<evidence type="ECO:0000313" key="4">
    <source>
        <dbReference type="EMBL" id="SIT73266.1"/>
    </source>
</evidence>
<dbReference type="GO" id="GO:0043856">
    <property type="term" value="F:anti-sigma factor antagonist activity"/>
    <property type="evidence" value="ECO:0007669"/>
    <property type="project" value="InterPro"/>
</dbReference>
<dbReference type="OrthoDB" id="280847at2"/>
<dbReference type="RefSeq" id="WP_076756215.1">
    <property type="nucleotide sequence ID" value="NZ_CP023018.1"/>
</dbReference>
<dbReference type="InterPro" id="IPR036513">
    <property type="entry name" value="STAS_dom_sf"/>
</dbReference>
<dbReference type="STRING" id="233100.SAMN05216526_1844"/>
<name>A0A1R3W626_9GAMM</name>
<gene>
    <name evidence="4" type="ORF">SAMN05216526_1844</name>
</gene>
<protein>
    <recommendedName>
        <fullName evidence="2">Anti-sigma factor antagonist</fullName>
    </recommendedName>
</protein>
<dbReference type="EMBL" id="FTPK01000003">
    <property type="protein sequence ID" value="SIT73266.1"/>
    <property type="molecule type" value="Genomic_DNA"/>
</dbReference>
<dbReference type="CDD" id="cd07043">
    <property type="entry name" value="STAS_anti-anti-sigma_factors"/>
    <property type="match status" value="1"/>
</dbReference>
<sequence length="117" mass="12471">MDISINEESGARVVHISGRVDSSTSPQLDQALKECFAGDSQSPLVLDFAEVSFLSSAGLRILLLAAKAARQQHLNLAICSLIPPIQEIFEMSGFMGIMDVHADRQQALTALAGSKSS</sequence>
<evidence type="ECO:0000256" key="2">
    <source>
        <dbReference type="RuleBase" id="RU003749"/>
    </source>
</evidence>
<organism evidence="4 5">
    <name type="scientific">Ectothiorhodosinus mongolicus</name>
    <dbReference type="NCBI Taxonomy" id="233100"/>
    <lineage>
        <taxon>Bacteria</taxon>
        <taxon>Pseudomonadati</taxon>
        <taxon>Pseudomonadota</taxon>
        <taxon>Gammaproteobacteria</taxon>
        <taxon>Chromatiales</taxon>
        <taxon>Ectothiorhodospiraceae</taxon>
        <taxon>Ectothiorhodosinus</taxon>
    </lineage>
</organism>